<dbReference type="Proteomes" id="UP000003688">
    <property type="component" value="Unassembled WGS sequence"/>
</dbReference>
<keyword evidence="2" id="KW-1185">Reference proteome</keyword>
<reference evidence="1 2" key="1">
    <citation type="journal article" date="2011" name="J. Bacteriol.">
        <title>Genome sequence of 'Pedosphaera parvula' Ellin514, an aerobic Verrucomicrobial isolate from pasture soil.</title>
        <authorList>
            <person name="Kant R."/>
            <person name="van Passel M.W."/>
            <person name="Sangwan P."/>
            <person name="Palva A."/>
            <person name="Lucas S."/>
            <person name="Copeland A."/>
            <person name="Lapidus A."/>
            <person name="Glavina Del Rio T."/>
            <person name="Dalin E."/>
            <person name="Tice H."/>
            <person name="Bruce D."/>
            <person name="Goodwin L."/>
            <person name="Pitluck S."/>
            <person name="Chertkov O."/>
            <person name="Larimer F.W."/>
            <person name="Land M.L."/>
            <person name="Hauser L."/>
            <person name="Brettin T.S."/>
            <person name="Detter J.C."/>
            <person name="Han S."/>
            <person name="de Vos W.M."/>
            <person name="Janssen P.H."/>
            <person name="Smidt H."/>
        </authorList>
    </citation>
    <scope>NUCLEOTIDE SEQUENCE [LARGE SCALE GENOMIC DNA]</scope>
    <source>
        <strain evidence="1 2">Ellin514</strain>
    </source>
</reference>
<protein>
    <submittedName>
        <fullName evidence="1">Thymidylate kinase-like protein</fullName>
    </submittedName>
</protein>
<keyword evidence="1" id="KW-0418">Kinase</keyword>
<dbReference type="AlphaFoldDB" id="B9XSC6"/>
<organism evidence="1 2">
    <name type="scientific">Pedosphaera parvula (strain Ellin514)</name>
    <dbReference type="NCBI Taxonomy" id="320771"/>
    <lineage>
        <taxon>Bacteria</taxon>
        <taxon>Pseudomonadati</taxon>
        <taxon>Verrucomicrobiota</taxon>
        <taxon>Pedosphaerae</taxon>
        <taxon>Pedosphaerales</taxon>
        <taxon>Pedosphaeraceae</taxon>
        <taxon>Pedosphaera</taxon>
    </lineage>
</organism>
<dbReference type="RefSeq" id="WP_007418709.1">
    <property type="nucleotide sequence ID" value="NZ_ABOX02000077.1"/>
</dbReference>
<dbReference type="GO" id="GO:0016301">
    <property type="term" value="F:kinase activity"/>
    <property type="evidence" value="ECO:0007669"/>
    <property type="project" value="UniProtKB-KW"/>
</dbReference>
<dbReference type="EMBL" id="ABOX02000077">
    <property type="protein sequence ID" value="EEF57259.1"/>
    <property type="molecule type" value="Genomic_DNA"/>
</dbReference>
<sequence length="426" mass="49010">MTCDSREFFRLFFRELEQRSIPYVILHSYQELPDNISSDIDYAVPTSDLPKLRGIQSELARKNGWALAQTLQHGVFAFYAVLVNLENPHESLKLDACSNYARARRFLVSEEILLGNRLPYRGFYIPAPAAEFIYVLAKVFDAKNKSPAKYLPRLKELWEQDPDNAQRYFTQVFGETGRSLKEWFNHPPDDWRPLGKVMLSRNSFGPRLKLQESVRVVKRVFQPTGICLAVLGSDGSGKSTLLANLEQLLQPCFRHQQTFHFRPAVFQKKKQGVITDPHGKPPRGLLTSWLKVFYYFADHWAGWFLKVIPGKIRSTLIIFDRSFDDLLVDQKRYRLRGTSGLVAVLRHLLPKADRVFVLSAPARVIHQRKPELPLEELEKQQSTLQQLAANESRYALVSAEQTPEQVANAVCREVLLCLAAREERRS</sequence>
<dbReference type="InterPro" id="IPR027417">
    <property type="entry name" value="P-loop_NTPase"/>
</dbReference>
<evidence type="ECO:0000313" key="1">
    <source>
        <dbReference type="EMBL" id="EEF57259.1"/>
    </source>
</evidence>
<dbReference type="Gene3D" id="3.40.50.300">
    <property type="entry name" value="P-loop containing nucleotide triphosphate hydrolases"/>
    <property type="match status" value="1"/>
</dbReference>
<comment type="caution">
    <text evidence="1">The sequence shown here is derived from an EMBL/GenBank/DDBJ whole genome shotgun (WGS) entry which is preliminary data.</text>
</comment>
<dbReference type="OrthoDB" id="2088152at2"/>
<proteinExistence type="predicted"/>
<accession>B9XSC6</accession>
<dbReference type="SUPFAM" id="SSF52540">
    <property type="entry name" value="P-loop containing nucleoside triphosphate hydrolases"/>
    <property type="match status" value="1"/>
</dbReference>
<gene>
    <name evidence="1" type="ORF">Cflav_PD0412</name>
</gene>
<keyword evidence="1" id="KW-0808">Transferase</keyword>
<evidence type="ECO:0000313" key="2">
    <source>
        <dbReference type="Proteomes" id="UP000003688"/>
    </source>
</evidence>
<name>B9XSC6_PEDPL</name>
<dbReference type="STRING" id="320771.Cflav_PD0412"/>